<accession>A0A839N179</accession>
<evidence type="ECO:0000256" key="8">
    <source>
        <dbReference type="SAM" id="Phobius"/>
    </source>
</evidence>
<dbReference type="GO" id="GO:0005886">
    <property type="term" value="C:plasma membrane"/>
    <property type="evidence" value="ECO:0007669"/>
    <property type="project" value="UniProtKB-SubCell"/>
</dbReference>
<dbReference type="RefSeq" id="WP_183319761.1">
    <property type="nucleotide sequence ID" value="NZ_JACHVQ010000001.1"/>
</dbReference>
<keyword evidence="4" id="KW-1003">Cell membrane</keyword>
<protein>
    <submittedName>
        <fullName evidence="9">Multicomponent Na+:H+ antiporter subunit F</fullName>
    </submittedName>
</protein>
<evidence type="ECO:0000313" key="9">
    <source>
        <dbReference type="EMBL" id="MBB2891500.1"/>
    </source>
</evidence>
<dbReference type="Pfam" id="PF04066">
    <property type="entry name" value="MrpF_PhaF"/>
    <property type="match status" value="1"/>
</dbReference>
<feature type="transmembrane region" description="Helical" evidence="8">
    <location>
        <begin position="32"/>
        <end position="51"/>
    </location>
</feature>
<keyword evidence="3" id="KW-0813">Transport</keyword>
<evidence type="ECO:0000256" key="2">
    <source>
        <dbReference type="ARBA" id="ARBA00009212"/>
    </source>
</evidence>
<dbReference type="PANTHER" id="PTHR34702:SF1">
    <property type="entry name" value="NA(+)_H(+) ANTIPORTER SUBUNIT F"/>
    <property type="match status" value="1"/>
</dbReference>
<dbReference type="Proteomes" id="UP000559182">
    <property type="component" value="Unassembled WGS sequence"/>
</dbReference>
<dbReference type="PANTHER" id="PTHR34702">
    <property type="entry name" value="NA(+)/H(+) ANTIPORTER SUBUNIT F1"/>
    <property type="match status" value="1"/>
</dbReference>
<evidence type="ECO:0000313" key="10">
    <source>
        <dbReference type="Proteomes" id="UP000559182"/>
    </source>
</evidence>
<dbReference type="EMBL" id="JACHVQ010000001">
    <property type="protein sequence ID" value="MBB2891500.1"/>
    <property type="molecule type" value="Genomic_DNA"/>
</dbReference>
<dbReference type="AlphaFoldDB" id="A0A839N179"/>
<comment type="caution">
    <text evidence="9">The sequence shown here is derived from an EMBL/GenBank/DDBJ whole genome shotgun (WGS) entry which is preliminary data.</text>
</comment>
<keyword evidence="6 8" id="KW-1133">Transmembrane helix</keyword>
<organism evidence="9 10">
    <name type="scientific">Flexivirga oryzae</name>
    <dbReference type="NCBI Taxonomy" id="1794944"/>
    <lineage>
        <taxon>Bacteria</taxon>
        <taxon>Bacillati</taxon>
        <taxon>Actinomycetota</taxon>
        <taxon>Actinomycetes</taxon>
        <taxon>Micrococcales</taxon>
        <taxon>Dermacoccaceae</taxon>
        <taxon>Flexivirga</taxon>
    </lineage>
</organism>
<name>A0A839N179_9MICO</name>
<evidence type="ECO:0000256" key="1">
    <source>
        <dbReference type="ARBA" id="ARBA00004651"/>
    </source>
</evidence>
<comment type="similarity">
    <text evidence="2">Belongs to the CPA3 antiporters (TC 2.A.63) subunit F family.</text>
</comment>
<evidence type="ECO:0000256" key="4">
    <source>
        <dbReference type="ARBA" id="ARBA00022475"/>
    </source>
</evidence>
<gene>
    <name evidence="9" type="ORF">FHU39_001484</name>
</gene>
<dbReference type="PROSITE" id="PS51257">
    <property type="entry name" value="PROKAR_LIPOPROTEIN"/>
    <property type="match status" value="1"/>
</dbReference>
<feature type="transmembrane region" description="Helical" evidence="8">
    <location>
        <begin position="58"/>
        <end position="77"/>
    </location>
</feature>
<evidence type="ECO:0000256" key="6">
    <source>
        <dbReference type="ARBA" id="ARBA00022989"/>
    </source>
</evidence>
<keyword evidence="10" id="KW-1185">Reference proteome</keyword>
<evidence type="ECO:0000256" key="3">
    <source>
        <dbReference type="ARBA" id="ARBA00022448"/>
    </source>
</evidence>
<sequence>MRTVALVVCITQVAIACSLLVRLGLGPTVSDRIVAINAISIQLAVAVLFYAVAADRVAYLDVAIWMVAFGYLTSFIWSRYLERGLL</sequence>
<evidence type="ECO:0000256" key="7">
    <source>
        <dbReference type="ARBA" id="ARBA00023136"/>
    </source>
</evidence>
<dbReference type="GO" id="GO:0015385">
    <property type="term" value="F:sodium:proton antiporter activity"/>
    <property type="evidence" value="ECO:0007669"/>
    <property type="project" value="TreeGrafter"/>
</dbReference>
<evidence type="ECO:0000256" key="5">
    <source>
        <dbReference type="ARBA" id="ARBA00022692"/>
    </source>
</evidence>
<dbReference type="InterPro" id="IPR007208">
    <property type="entry name" value="MrpF/PhaF-like"/>
</dbReference>
<keyword evidence="5 8" id="KW-0812">Transmembrane</keyword>
<keyword evidence="7 8" id="KW-0472">Membrane</keyword>
<comment type="subcellular location">
    <subcellularLocation>
        <location evidence="1">Cell membrane</location>
        <topology evidence="1">Multi-pass membrane protein</topology>
    </subcellularLocation>
</comment>
<proteinExistence type="inferred from homology"/>
<reference evidence="9 10" key="1">
    <citation type="submission" date="2020-08" db="EMBL/GenBank/DDBJ databases">
        <title>Sequencing the genomes of 1000 actinobacteria strains.</title>
        <authorList>
            <person name="Klenk H.-P."/>
        </authorList>
    </citation>
    <scope>NUCLEOTIDE SEQUENCE [LARGE SCALE GENOMIC DNA]</scope>
    <source>
        <strain evidence="9 10">DSM 105369</strain>
    </source>
</reference>